<organism evidence="2 3">
    <name type="scientific">Portibacter lacus</name>
    <dbReference type="NCBI Taxonomy" id="1099794"/>
    <lineage>
        <taxon>Bacteria</taxon>
        <taxon>Pseudomonadati</taxon>
        <taxon>Bacteroidota</taxon>
        <taxon>Saprospiria</taxon>
        <taxon>Saprospirales</taxon>
        <taxon>Haliscomenobacteraceae</taxon>
        <taxon>Portibacter</taxon>
    </lineage>
</organism>
<dbReference type="InterPro" id="IPR027414">
    <property type="entry name" value="GH95_N_dom"/>
</dbReference>
<gene>
    <name evidence="2" type="ORF">GCM10007940_34200</name>
</gene>
<dbReference type="EMBL" id="BSOH01000023">
    <property type="protein sequence ID" value="GLR18804.1"/>
    <property type="molecule type" value="Genomic_DNA"/>
</dbReference>
<dbReference type="AlphaFoldDB" id="A0AA37SSC5"/>
<reference evidence="2" key="2">
    <citation type="submission" date="2023-01" db="EMBL/GenBank/DDBJ databases">
        <title>Draft genome sequence of Portibacter lacus strain NBRC 108769.</title>
        <authorList>
            <person name="Sun Q."/>
            <person name="Mori K."/>
        </authorList>
    </citation>
    <scope>NUCLEOTIDE SEQUENCE</scope>
    <source>
        <strain evidence="2">NBRC 108769</strain>
    </source>
</reference>
<dbReference type="Gene3D" id="2.70.98.50">
    <property type="entry name" value="putative glycoside hydrolase family protein from bacillus halodurans"/>
    <property type="match status" value="1"/>
</dbReference>
<evidence type="ECO:0000259" key="1">
    <source>
        <dbReference type="Pfam" id="PF14498"/>
    </source>
</evidence>
<keyword evidence="3" id="KW-1185">Reference proteome</keyword>
<accession>A0AA37SSC5</accession>
<comment type="caution">
    <text evidence="2">The sequence shown here is derived from an EMBL/GenBank/DDBJ whole genome shotgun (WGS) entry which is preliminary data.</text>
</comment>
<evidence type="ECO:0000313" key="3">
    <source>
        <dbReference type="Proteomes" id="UP001156666"/>
    </source>
</evidence>
<evidence type="ECO:0000313" key="2">
    <source>
        <dbReference type="EMBL" id="GLR18804.1"/>
    </source>
</evidence>
<feature type="domain" description="Glycosyl hydrolase family 95 N-terminal" evidence="1">
    <location>
        <begin position="16"/>
        <end position="149"/>
    </location>
</feature>
<proteinExistence type="predicted"/>
<reference evidence="2" key="1">
    <citation type="journal article" date="2014" name="Int. J. Syst. Evol. Microbiol.">
        <title>Complete genome sequence of Corynebacterium casei LMG S-19264T (=DSM 44701T), isolated from a smear-ripened cheese.</title>
        <authorList>
            <consortium name="US DOE Joint Genome Institute (JGI-PGF)"/>
            <person name="Walter F."/>
            <person name="Albersmeier A."/>
            <person name="Kalinowski J."/>
            <person name="Ruckert C."/>
        </authorList>
    </citation>
    <scope>NUCLEOTIDE SEQUENCE</scope>
    <source>
        <strain evidence="2">NBRC 108769</strain>
    </source>
</reference>
<name>A0AA37SSC5_9BACT</name>
<sequence length="201" mass="22743">MILEESPHDLIFSALPAVWDEGIPLGNGMVGALVWEKEGKLRLSLDRVDLWDLRPMENADTRVNNYKWVYDQWKKDDYKPVQDRYDAPYNRSPAPSKIPGAALEFDVSSLGEVESVHLNLETAICKVSWKSGVRFYAFVHAEDPVGWYRFEGLEGEISSELIPPAYNLAGISGEESPVTGQDLRRLEYPEGVSIRASTRRN</sequence>
<dbReference type="Proteomes" id="UP001156666">
    <property type="component" value="Unassembled WGS sequence"/>
</dbReference>
<dbReference type="Pfam" id="PF14498">
    <property type="entry name" value="Glyco_hyd_65N_2"/>
    <property type="match status" value="1"/>
</dbReference>
<protein>
    <recommendedName>
        <fullName evidence="1">Glycosyl hydrolase family 95 N-terminal domain-containing protein</fullName>
    </recommendedName>
</protein>